<dbReference type="InterPro" id="IPR025199">
    <property type="entry name" value="FtsK_4TM"/>
</dbReference>
<evidence type="ECO:0000256" key="15">
    <source>
        <dbReference type="SAM" id="Coils"/>
    </source>
</evidence>
<dbReference type="SUPFAM" id="SSF52540">
    <property type="entry name" value="P-loop containing nucleoside triphosphate hydrolases"/>
    <property type="match status" value="1"/>
</dbReference>
<evidence type="ECO:0000256" key="3">
    <source>
        <dbReference type="ARBA" id="ARBA00022475"/>
    </source>
</evidence>
<organism evidence="18 19">
    <name type="scientific">Brevinema andersonii</name>
    <dbReference type="NCBI Taxonomy" id="34097"/>
    <lineage>
        <taxon>Bacteria</taxon>
        <taxon>Pseudomonadati</taxon>
        <taxon>Spirochaetota</taxon>
        <taxon>Spirochaetia</taxon>
        <taxon>Brevinematales</taxon>
        <taxon>Brevinemataceae</taxon>
        <taxon>Brevinema</taxon>
    </lineage>
</organism>
<dbReference type="InterPro" id="IPR002543">
    <property type="entry name" value="FtsK_dom"/>
</dbReference>
<keyword evidence="3" id="KW-1003">Cell membrane</keyword>
<keyword evidence="12" id="KW-0131">Cell cycle</keyword>
<dbReference type="InterPro" id="IPR036390">
    <property type="entry name" value="WH_DNA-bd_sf"/>
</dbReference>
<evidence type="ECO:0000256" key="1">
    <source>
        <dbReference type="ARBA" id="ARBA00004651"/>
    </source>
</evidence>
<evidence type="ECO:0000256" key="4">
    <source>
        <dbReference type="ARBA" id="ARBA00022618"/>
    </source>
</evidence>
<keyword evidence="6 14" id="KW-0547">Nucleotide-binding</keyword>
<evidence type="ECO:0000313" key="18">
    <source>
        <dbReference type="EMBL" id="SFB67670.1"/>
    </source>
</evidence>
<dbReference type="PANTHER" id="PTHR22683">
    <property type="entry name" value="SPORULATION PROTEIN RELATED"/>
    <property type="match status" value="1"/>
</dbReference>
<evidence type="ECO:0000256" key="8">
    <source>
        <dbReference type="ARBA" id="ARBA00022840"/>
    </source>
</evidence>
<dbReference type="GO" id="GO:0003677">
    <property type="term" value="F:DNA binding"/>
    <property type="evidence" value="ECO:0007669"/>
    <property type="project" value="UniProtKB-KW"/>
</dbReference>
<evidence type="ECO:0000256" key="13">
    <source>
        <dbReference type="ARBA" id="ARBA00025923"/>
    </source>
</evidence>
<evidence type="ECO:0000256" key="9">
    <source>
        <dbReference type="ARBA" id="ARBA00022989"/>
    </source>
</evidence>
<keyword evidence="7" id="KW-0159">Chromosome partition</keyword>
<dbReference type="STRING" id="34097.SAMN02745150_00091"/>
<dbReference type="PANTHER" id="PTHR22683:SF41">
    <property type="entry name" value="DNA TRANSLOCASE FTSK"/>
    <property type="match status" value="1"/>
</dbReference>
<dbReference type="GO" id="GO:0005886">
    <property type="term" value="C:plasma membrane"/>
    <property type="evidence" value="ECO:0007669"/>
    <property type="project" value="UniProtKB-SubCell"/>
</dbReference>
<feature type="transmembrane region" description="Helical" evidence="16">
    <location>
        <begin position="130"/>
        <end position="152"/>
    </location>
</feature>
<dbReference type="OrthoDB" id="9807790at2"/>
<dbReference type="InterPro" id="IPR003593">
    <property type="entry name" value="AAA+_ATPase"/>
</dbReference>
<reference evidence="19" key="1">
    <citation type="submission" date="2016-10" db="EMBL/GenBank/DDBJ databases">
        <authorList>
            <person name="Varghese N."/>
            <person name="Submissions S."/>
        </authorList>
    </citation>
    <scope>NUCLEOTIDE SEQUENCE [LARGE SCALE GENOMIC DNA]</scope>
    <source>
        <strain evidence="19">ATCC 43811</strain>
    </source>
</reference>
<keyword evidence="5 16" id="KW-0812">Transmembrane</keyword>
<dbReference type="InterPro" id="IPR018541">
    <property type="entry name" value="Ftsk_gamma"/>
</dbReference>
<feature type="transmembrane region" description="Helical" evidence="16">
    <location>
        <begin position="89"/>
        <end position="109"/>
    </location>
</feature>
<dbReference type="InterPro" id="IPR036388">
    <property type="entry name" value="WH-like_DNA-bd_sf"/>
</dbReference>
<feature type="transmembrane region" description="Helical" evidence="16">
    <location>
        <begin position="65"/>
        <end position="83"/>
    </location>
</feature>
<dbReference type="GO" id="GO:0051301">
    <property type="term" value="P:cell division"/>
    <property type="evidence" value="ECO:0007669"/>
    <property type="project" value="UniProtKB-KW"/>
</dbReference>
<dbReference type="Proteomes" id="UP000240042">
    <property type="component" value="Unassembled WGS sequence"/>
</dbReference>
<dbReference type="PROSITE" id="PS50901">
    <property type="entry name" value="FTSK"/>
    <property type="match status" value="1"/>
</dbReference>
<accession>A0A1I1D4F6</accession>
<dbReference type="EMBL" id="FOKY01000001">
    <property type="protein sequence ID" value="SFB67670.1"/>
    <property type="molecule type" value="Genomic_DNA"/>
</dbReference>
<dbReference type="SMART" id="SM00843">
    <property type="entry name" value="Ftsk_gamma"/>
    <property type="match status" value="1"/>
</dbReference>
<dbReference type="GO" id="GO:0007059">
    <property type="term" value="P:chromosome segregation"/>
    <property type="evidence" value="ECO:0007669"/>
    <property type="project" value="UniProtKB-KW"/>
</dbReference>
<keyword evidence="11 16" id="KW-0472">Membrane</keyword>
<evidence type="ECO:0000259" key="17">
    <source>
        <dbReference type="PROSITE" id="PS50901"/>
    </source>
</evidence>
<dbReference type="RefSeq" id="WP_092317059.1">
    <property type="nucleotide sequence ID" value="NZ_FOKY01000001.1"/>
</dbReference>
<sequence length="1405" mass="160764">MIRAIISYSLIIFSLILSIALATFSPNDVAGLSSSTNIHAMNWLGIVGAQIAEAFILFYGQASWLWVLFSLIIGLRLIFGIFPKTLLNYFFSTQYLSILTAICLSCIYGSESYLKGGIFGAMVYQALKSIFPDTILQTFFWIMLIVSVIALWKFPHTLWKKFMTYRRAAHQQKQWDKAEEWIYVDKQPVEIFEEPIEHHQEDQTFYLNKKRLTRPEEPSFLRDVDVDLTDSYKNPPNPFYDVLEENRLELDDMPEIHTEYTVPPDSLDELENVKVFRIPAVERNEEHQKYMPQLPDDYNRTEDFVKPAHKTIRLSLDKGFIDTVEYEQESERHLKNKEADIRRTETRILELDNELYVVDTPAKACNDVLISNVQYMKTLSLSDNDVAFDKLIAQKEILLDEYGFYKGEKFSQNYSSTEEIADPYRLILPEIFESPDQDIFHSNAGESRELTEAETQLINNLDHRNQQKIQQKNAFQEKIRRKQQELADQYHQLYMLDEQEKNLISQLESELRAKFQHQQELREKLHKKQQELAELYHSQQPIQGEVIFDMLTEQIDEQLTHKPNVNFSIFDDDAVEELGDEIRLLKGNDKISVSESEVQEIPISVFDDFFLEQDKIPISIPEYNFTHQEFDDAPADNETTVPEPIENVQISKDLLDEMIMPEPSDDMPTLDEIADTVDTEEIEIKEEDIIETEEETADFEEGIENTVSSFEDEDLDLPASAPPRDWEKVFTYEPTAPVALEFENELIDNMDTDISEDADRTVDDIDQNIIQELEDDPIEINEADNITESEDEAAYEEILFDDIQSSIEDQEEDVAHEFSKEKHVSPWENVDLHESEIVPIVIESVEIGSLEEKFNIDEEKESIVSADSPLMVEEIPNLIPEISDLDQNEAALLPRFTTQSYLVATDEYPVDHSLGKPIEIVFPKVEDLDPNLEIVFHELEDDEIEETIRMIEDTFESFNIRMKVVDYSRGPAITRFELEPPPGLKLRTIRNLQDDLALQAGTSNIRIISPVEGRSYIGIEVPNKIRRQFLLRQFIESSEFQQSDAALPLILGTDIGGKVLVSDLATTPHLLVAGTTGSGKSVYINALIMGLLFKLSADDLKFIMIDPKMVELELYNGIPHLLAPIITKPEEAMASLEWAVNEMDRRYKILSENGVRNIKEYQSLVESSLFGAEESGYEKLPYIVIIIDEFANLMLRSPKDTEKNISRLAAMARAVGMHLVVATQRPSVDVVTGVIKANFPCRVAFRVSSKIDSRTILDKNGAEALLGRGDMLFMSPEHMDTVRIQSPYVSGHDVETVVSAVKKNGPPNYAIDFEELLSANKDSIQDGSKTDALTDPLFAEVLRYAVDSGEISASAIQRRFRVGYNRASRLIETMKDLNIVMPPVSAGKGWQVLISKDQIADYIDF</sequence>
<evidence type="ECO:0000256" key="11">
    <source>
        <dbReference type="ARBA" id="ARBA00023136"/>
    </source>
</evidence>
<evidence type="ECO:0000256" key="5">
    <source>
        <dbReference type="ARBA" id="ARBA00022692"/>
    </source>
</evidence>
<feature type="domain" description="FtsK" evidence="17">
    <location>
        <begin position="1056"/>
        <end position="1254"/>
    </location>
</feature>
<evidence type="ECO:0000256" key="10">
    <source>
        <dbReference type="ARBA" id="ARBA00023125"/>
    </source>
</evidence>
<evidence type="ECO:0000256" key="7">
    <source>
        <dbReference type="ARBA" id="ARBA00022829"/>
    </source>
</evidence>
<dbReference type="InterPro" id="IPR027417">
    <property type="entry name" value="P-loop_NTPase"/>
</dbReference>
<dbReference type="GO" id="GO:0005524">
    <property type="term" value="F:ATP binding"/>
    <property type="evidence" value="ECO:0007669"/>
    <property type="project" value="UniProtKB-UniRule"/>
</dbReference>
<evidence type="ECO:0000256" key="16">
    <source>
        <dbReference type="SAM" id="Phobius"/>
    </source>
</evidence>
<dbReference type="Pfam" id="PF17854">
    <property type="entry name" value="FtsK_alpha"/>
    <property type="match status" value="1"/>
</dbReference>
<dbReference type="Gene3D" id="1.10.10.10">
    <property type="entry name" value="Winged helix-like DNA-binding domain superfamily/Winged helix DNA-binding domain"/>
    <property type="match status" value="1"/>
</dbReference>
<dbReference type="Pfam" id="PF13491">
    <property type="entry name" value="FtsK_4TM"/>
    <property type="match status" value="1"/>
</dbReference>
<feature type="binding site" evidence="14">
    <location>
        <begin position="1074"/>
        <end position="1081"/>
    </location>
    <ligand>
        <name>ATP</name>
        <dbReference type="ChEBI" id="CHEBI:30616"/>
    </ligand>
</feature>
<keyword evidence="4" id="KW-0132">Cell division</keyword>
<keyword evidence="10" id="KW-0238">DNA-binding</keyword>
<keyword evidence="15" id="KW-0175">Coiled coil</keyword>
<evidence type="ECO:0000313" key="19">
    <source>
        <dbReference type="Proteomes" id="UP000240042"/>
    </source>
</evidence>
<proteinExistence type="inferred from homology"/>
<evidence type="ECO:0000256" key="12">
    <source>
        <dbReference type="ARBA" id="ARBA00023306"/>
    </source>
</evidence>
<evidence type="ECO:0000256" key="2">
    <source>
        <dbReference type="ARBA" id="ARBA00006474"/>
    </source>
</evidence>
<comment type="subunit">
    <text evidence="13">Homohexamer. Forms a ring that surrounds DNA.</text>
</comment>
<evidence type="ECO:0000256" key="14">
    <source>
        <dbReference type="PROSITE-ProRule" id="PRU00289"/>
    </source>
</evidence>
<keyword evidence="19" id="KW-1185">Reference proteome</keyword>
<protein>
    <submittedName>
        <fullName evidence="18">4TM region of DNA translocase FtsK/SpoIIIE</fullName>
    </submittedName>
</protein>
<dbReference type="Gene3D" id="3.40.50.300">
    <property type="entry name" value="P-loop containing nucleotide triphosphate hydrolases"/>
    <property type="match status" value="1"/>
</dbReference>
<dbReference type="Pfam" id="PF09397">
    <property type="entry name" value="FtsK_gamma"/>
    <property type="match status" value="1"/>
</dbReference>
<comment type="similarity">
    <text evidence="2">Belongs to the FtsK/SpoIIIE/SftA family.</text>
</comment>
<feature type="transmembrane region" description="Helical" evidence="16">
    <location>
        <begin position="38"/>
        <end position="58"/>
    </location>
</feature>
<feature type="coiled-coil region" evidence="15">
    <location>
        <begin position="458"/>
        <end position="538"/>
    </location>
</feature>
<keyword evidence="9 16" id="KW-1133">Transmembrane helix</keyword>
<dbReference type="Pfam" id="PF01580">
    <property type="entry name" value="FtsK_SpoIIIE"/>
    <property type="match status" value="1"/>
</dbReference>
<dbReference type="InterPro" id="IPR041027">
    <property type="entry name" value="FtsK_alpha"/>
</dbReference>
<keyword evidence="8 14" id="KW-0067">ATP-binding</keyword>
<gene>
    <name evidence="18" type="ORF">SAMN02745150_00091</name>
</gene>
<name>A0A1I1D4F6_BREAD</name>
<evidence type="ECO:0000256" key="6">
    <source>
        <dbReference type="ARBA" id="ARBA00022741"/>
    </source>
</evidence>
<feature type="coiled-coil region" evidence="15">
    <location>
        <begin position="327"/>
        <end position="354"/>
    </location>
</feature>
<dbReference type="SMART" id="SM00382">
    <property type="entry name" value="AAA"/>
    <property type="match status" value="1"/>
</dbReference>
<comment type="subcellular location">
    <subcellularLocation>
        <location evidence="1">Cell membrane</location>
        <topology evidence="1">Multi-pass membrane protein</topology>
    </subcellularLocation>
</comment>
<dbReference type="InterPro" id="IPR050206">
    <property type="entry name" value="FtsK/SpoIIIE/SftA"/>
</dbReference>
<dbReference type="SUPFAM" id="SSF46785">
    <property type="entry name" value="Winged helix' DNA-binding domain"/>
    <property type="match status" value="1"/>
</dbReference>
<dbReference type="CDD" id="cd01127">
    <property type="entry name" value="TrwB_TraG_TraD_VirD4"/>
    <property type="match status" value="1"/>
</dbReference>
<dbReference type="Gene3D" id="3.30.980.40">
    <property type="match status" value="1"/>
</dbReference>